<evidence type="ECO:0000256" key="1">
    <source>
        <dbReference type="ARBA" id="ARBA00001913"/>
    </source>
</evidence>
<dbReference type="CDD" id="cd16144">
    <property type="entry name" value="ARS_like"/>
    <property type="match status" value="1"/>
</dbReference>
<proteinExistence type="inferred from homology"/>
<keyword evidence="5" id="KW-0378">Hydrolase</keyword>
<dbReference type="Pfam" id="PF00884">
    <property type="entry name" value="Sulfatase"/>
    <property type="match status" value="1"/>
</dbReference>
<keyword evidence="10" id="KW-1185">Reference proteome</keyword>
<evidence type="ECO:0000259" key="8">
    <source>
        <dbReference type="Pfam" id="PF00884"/>
    </source>
</evidence>
<comment type="similarity">
    <text evidence="2">Belongs to the sulfatase family.</text>
</comment>
<evidence type="ECO:0000313" key="9">
    <source>
        <dbReference type="EMBL" id="MBK0384077.1"/>
    </source>
</evidence>
<dbReference type="PANTHER" id="PTHR42693:SF42">
    <property type="entry name" value="ARYLSULFATASE G"/>
    <property type="match status" value="1"/>
</dbReference>
<dbReference type="Proteomes" id="UP000660024">
    <property type="component" value="Unassembled WGS sequence"/>
</dbReference>
<name>A0ABS1BMF0_9SPHI</name>
<comment type="caution">
    <text evidence="9">The sequence shown here is derived from an EMBL/GenBank/DDBJ whole genome shotgun (WGS) entry which is preliminary data.</text>
</comment>
<dbReference type="EMBL" id="JAEHFY010000021">
    <property type="protein sequence ID" value="MBK0384077.1"/>
    <property type="molecule type" value="Genomic_DNA"/>
</dbReference>
<evidence type="ECO:0000256" key="7">
    <source>
        <dbReference type="SAM" id="SignalP"/>
    </source>
</evidence>
<comment type="cofactor">
    <cofactor evidence="1">
        <name>Ca(2+)</name>
        <dbReference type="ChEBI" id="CHEBI:29108"/>
    </cofactor>
</comment>
<accession>A0ABS1BMF0</accession>
<evidence type="ECO:0000256" key="2">
    <source>
        <dbReference type="ARBA" id="ARBA00008779"/>
    </source>
</evidence>
<keyword evidence="4 7" id="KW-0732">Signal</keyword>
<evidence type="ECO:0000256" key="6">
    <source>
        <dbReference type="ARBA" id="ARBA00022837"/>
    </source>
</evidence>
<protein>
    <submittedName>
        <fullName evidence="9">Sulfatase</fullName>
    </submittedName>
</protein>
<dbReference type="RefSeq" id="WP_200587449.1">
    <property type="nucleotide sequence ID" value="NZ_JAEHFY010000021.1"/>
</dbReference>
<dbReference type="InterPro" id="IPR050738">
    <property type="entry name" value="Sulfatase"/>
</dbReference>
<feature type="signal peptide" evidence="7">
    <location>
        <begin position="1"/>
        <end position="26"/>
    </location>
</feature>
<dbReference type="PROSITE" id="PS00149">
    <property type="entry name" value="SULFATASE_2"/>
    <property type="match status" value="1"/>
</dbReference>
<gene>
    <name evidence="9" type="ORF">I5M32_13995</name>
</gene>
<evidence type="ECO:0000256" key="3">
    <source>
        <dbReference type="ARBA" id="ARBA00022723"/>
    </source>
</evidence>
<dbReference type="InterPro" id="IPR024607">
    <property type="entry name" value="Sulfatase_CS"/>
</dbReference>
<sequence length="489" mass="54486">MKSMINNLAKCLICLSVVGLANQAHSQTVNKKKPNIVFFLVDDLGYSDVQAFGSSFYETPNIDKLAKEGMKFTDAYAACPVCSPTRASIMTGKYPAGMHTTDWFGAPQPEEEAKKKNYTRLLLPAHYIENLPLKEETIAEALKAGGYKTFIAGKWHLGGTPDFWPENQGFDVNKGGNSMGNPGKGGYFSPYNHNPRLDAGPAGEYLPERLAKETMKFIEDNKDQPFFAYFAFYNVHGPDDTTPALKAKYTAKREKLGLTDQFGDEGGKKVRIVQSDPTYAGMVQSVDDAVGKVMAKLKELKLDDNTIVVFFSDNGGLAINEGSPTSNLPLRGGKGWMYEGGIREPLIVRYPGVIKPNTINETPVISNDFYPTFLQMVGLPPLPKQNTGGVSILPLLEQKTIKKRSLFWHYPHYGNQGGSPASAVRDGDWKLIHWYEHDRYELFNLRDDVGEHNNLLTAEPKIAKKLKKELDKWLQQQDAYFPSKNPNAK</sequence>
<dbReference type="Gene3D" id="3.40.720.10">
    <property type="entry name" value="Alkaline Phosphatase, subunit A"/>
    <property type="match status" value="1"/>
</dbReference>
<dbReference type="InterPro" id="IPR017850">
    <property type="entry name" value="Alkaline_phosphatase_core_sf"/>
</dbReference>
<keyword evidence="3" id="KW-0479">Metal-binding</keyword>
<evidence type="ECO:0000256" key="5">
    <source>
        <dbReference type="ARBA" id="ARBA00022801"/>
    </source>
</evidence>
<organism evidence="9 10">
    <name type="scientific">Pedobacter segetis</name>
    <dbReference type="NCBI Taxonomy" id="2793069"/>
    <lineage>
        <taxon>Bacteria</taxon>
        <taxon>Pseudomonadati</taxon>
        <taxon>Bacteroidota</taxon>
        <taxon>Sphingobacteriia</taxon>
        <taxon>Sphingobacteriales</taxon>
        <taxon>Sphingobacteriaceae</taxon>
        <taxon>Pedobacter</taxon>
    </lineage>
</organism>
<dbReference type="Gene3D" id="3.30.1120.10">
    <property type="match status" value="1"/>
</dbReference>
<evidence type="ECO:0000256" key="4">
    <source>
        <dbReference type="ARBA" id="ARBA00022729"/>
    </source>
</evidence>
<reference evidence="9 10" key="1">
    <citation type="submission" date="2020-12" db="EMBL/GenBank/DDBJ databases">
        <title>Bacterial novel species Pedobacter sp. SD-b isolated from soil.</title>
        <authorList>
            <person name="Jung H.-Y."/>
        </authorList>
    </citation>
    <scope>NUCLEOTIDE SEQUENCE [LARGE SCALE GENOMIC DNA]</scope>
    <source>
        <strain evidence="9 10">SD-b</strain>
    </source>
</reference>
<dbReference type="PROSITE" id="PS00523">
    <property type="entry name" value="SULFATASE_1"/>
    <property type="match status" value="1"/>
</dbReference>
<dbReference type="PANTHER" id="PTHR42693">
    <property type="entry name" value="ARYLSULFATASE FAMILY MEMBER"/>
    <property type="match status" value="1"/>
</dbReference>
<keyword evidence="6" id="KW-0106">Calcium</keyword>
<evidence type="ECO:0000313" key="10">
    <source>
        <dbReference type="Proteomes" id="UP000660024"/>
    </source>
</evidence>
<dbReference type="InterPro" id="IPR000917">
    <property type="entry name" value="Sulfatase_N"/>
</dbReference>
<feature type="chain" id="PRO_5046030568" evidence="7">
    <location>
        <begin position="27"/>
        <end position="489"/>
    </location>
</feature>
<dbReference type="SUPFAM" id="SSF53649">
    <property type="entry name" value="Alkaline phosphatase-like"/>
    <property type="match status" value="1"/>
</dbReference>
<feature type="domain" description="Sulfatase N-terminal" evidence="8">
    <location>
        <begin position="34"/>
        <end position="378"/>
    </location>
</feature>